<keyword evidence="3" id="KW-1185">Reference proteome</keyword>
<dbReference type="Proteomes" id="UP000183832">
    <property type="component" value="Unassembled WGS sequence"/>
</dbReference>
<dbReference type="OrthoDB" id="7492791at2759"/>
<evidence type="ECO:0000256" key="1">
    <source>
        <dbReference type="SAM" id="SignalP"/>
    </source>
</evidence>
<organism evidence="2 3">
    <name type="scientific">Clunio marinus</name>
    <dbReference type="NCBI Taxonomy" id="568069"/>
    <lineage>
        <taxon>Eukaryota</taxon>
        <taxon>Metazoa</taxon>
        <taxon>Ecdysozoa</taxon>
        <taxon>Arthropoda</taxon>
        <taxon>Hexapoda</taxon>
        <taxon>Insecta</taxon>
        <taxon>Pterygota</taxon>
        <taxon>Neoptera</taxon>
        <taxon>Endopterygota</taxon>
        <taxon>Diptera</taxon>
        <taxon>Nematocera</taxon>
        <taxon>Chironomoidea</taxon>
        <taxon>Chironomidae</taxon>
        <taxon>Clunio</taxon>
    </lineage>
</organism>
<reference evidence="2 3" key="1">
    <citation type="submission" date="2015-04" db="EMBL/GenBank/DDBJ databases">
        <authorList>
            <person name="Syromyatnikov M.Y."/>
            <person name="Popov V.N."/>
        </authorList>
    </citation>
    <scope>NUCLEOTIDE SEQUENCE [LARGE SCALE GENOMIC DNA]</scope>
</reference>
<protein>
    <submittedName>
        <fullName evidence="2">CLUMA_CG009332, isoform A</fullName>
    </submittedName>
</protein>
<gene>
    <name evidence="2" type="ORF">CLUMA_CG009332</name>
</gene>
<sequence>MMKLIVLIVAAISCISAKPGHLSRIIAAPAPVVTAQSSQVFARNFNGLVPFAPVPVPLPVPAPIVAAPIPAAPILPFPSRVVTPFLPPRVVSPFVPYAPYPYYPYAPLPRPIFY</sequence>
<evidence type="ECO:0000313" key="2">
    <source>
        <dbReference type="EMBL" id="CRK95886.1"/>
    </source>
</evidence>
<name>A0A1J1IAA5_9DIPT</name>
<accession>A0A1J1IAA5</accession>
<dbReference type="EMBL" id="CVRI01000043">
    <property type="protein sequence ID" value="CRK95886.1"/>
    <property type="molecule type" value="Genomic_DNA"/>
</dbReference>
<dbReference type="AlphaFoldDB" id="A0A1J1IAA5"/>
<proteinExistence type="predicted"/>
<keyword evidence="1" id="KW-0732">Signal</keyword>
<feature type="signal peptide" evidence="1">
    <location>
        <begin position="1"/>
        <end position="17"/>
    </location>
</feature>
<evidence type="ECO:0000313" key="3">
    <source>
        <dbReference type="Proteomes" id="UP000183832"/>
    </source>
</evidence>
<feature type="chain" id="PRO_5012949831" evidence="1">
    <location>
        <begin position="18"/>
        <end position="114"/>
    </location>
</feature>
<dbReference type="STRING" id="568069.A0A1J1IAA5"/>